<keyword evidence="6 7" id="KW-0472">Membrane</keyword>
<comment type="subcellular location">
    <subcellularLocation>
        <location evidence="1">Cell membrane</location>
        <topology evidence="1">Multi-pass membrane protein</topology>
    </subcellularLocation>
</comment>
<keyword evidence="3" id="KW-1003">Cell membrane</keyword>
<gene>
    <name evidence="9" type="primary">abaF_1</name>
    <name evidence="9" type="ORF">LMG32289_01207</name>
</gene>
<evidence type="ECO:0000256" key="6">
    <source>
        <dbReference type="ARBA" id="ARBA00023136"/>
    </source>
</evidence>
<dbReference type="InterPro" id="IPR005829">
    <property type="entry name" value="Sugar_transporter_CS"/>
</dbReference>
<feature type="transmembrane region" description="Helical" evidence="7">
    <location>
        <begin position="352"/>
        <end position="370"/>
    </location>
</feature>
<protein>
    <submittedName>
        <fullName evidence="9">Fosfomycin resistance protein AbaF</fullName>
    </submittedName>
</protein>
<feature type="transmembrane region" description="Helical" evidence="7">
    <location>
        <begin position="391"/>
        <end position="415"/>
    </location>
</feature>
<feature type="transmembrane region" description="Helical" evidence="7">
    <location>
        <begin position="198"/>
        <end position="217"/>
    </location>
</feature>
<evidence type="ECO:0000313" key="9">
    <source>
        <dbReference type="EMBL" id="CAG9166847.1"/>
    </source>
</evidence>
<feature type="transmembrane region" description="Helical" evidence="7">
    <location>
        <begin position="265"/>
        <end position="287"/>
    </location>
</feature>
<dbReference type="InterPro" id="IPR005828">
    <property type="entry name" value="MFS_sugar_transport-like"/>
</dbReference>
<dbReference type="Pfam" id="PF00083">
    <property type="entry name" value="Sugar_tr"/>
    <property type="match status" value="1"/>
</dbReference>
<dbReference type="PANTHER" id="PTHR43045:SF1">
    <property type="entry name" value="SHIKIMATE TRANSPORTER"/>
    <property type="match status" value="1"/>
</dbReference>
<evidence type="ECO:0000259" key="8">
    <source>
        <dbReference type="PROSITE" id="PS50850"/>
    </source>
</evidence>
<dbReference type="PROSITE" id="PS00216">
    <property type="entry name" value="SUGAR_TRANSPORT_1"/>
    <property type="match status" value="1"/>
</dbReference>
<organism evidence="9 10">
    <name type="scientific">Cupriavidus pampae</name>
    <dbReference type="NCBI Taxonomy" id="659251"/>
    <lineage>
        <taxon>Bacteria</taxon>
        <taxon>Pseudomonadati</taxon>
        <taxon>Pseudomonadota</taxon>
        <taxon>Betaproteobacteria</taxon>
        <taxon>Burkholderiales</taxon>
        <taxon>Burkholderiaceae</taxon>
        <taxon>Cupriavidus</taxon>
    </lineage>
</organism>
<dbReference type="InterPro" id="IPR036259">
    <property type="entry name" value="MFS_trans_sf"/>
</dbReference>
<evidence type="ECO:0000313" key="10">
    <source>
        <dbReference type="Proteomes" id="UP000706525"/>
    </source>
</evidence>
<reference evidence="9 10" key="1">
    <citation type="submission" date="2021-08" db="EMBL/GenBank/DDBJ databases">
        <authorList>
            <person name="Peeters C."/>
        </authorList>
    </citation>
    <scope>NUCLEOTIDE SEQUENCE [LARGE SCALE GENOMIC DNA]</scope>
    <source>
        <strain evidence="9 10">LMG 32289</strain>
    </source>
</reference>
<dbReference type="Gene3D" id="1.20.1250.20">
    <property type="entry name" value="MFS general substrate transporter like domains"/>
    <property type="match status" value="1"/>
</dbReference>
<proteinExistence type="predicted"/>
<feature type="transmembrane region" description="Helical" evidence="7">
    <location>
        <begin position="163"/>
        <end position="186"/>
    </location>
</feature>
<evidence type="ECO:0000256" key="2">
    <source>
        <dbReference type="ARBA" id="ARBA00022448"/>
    </source>
</evidence>
<dbReference type="SUPFAM" id="SSF103473">
    <property type="entry name" value="MFS general substrate transporter"/>
    <property type="match status" value="1"/>
</dbReference>
<feature type="transmembrane region" description="Helical" evidence="7">
    <location>
        <begin position="26"/>
        <end position="51"/>
    </location>
</feature>
<dbReference type="PANTHER" id="PTHR43045">
    <property type="entry name" value="SHIKIMATE TRANSPORTER"/>
    <property type="match status" value="1"/>
</dbReference>
<evidence type="ECO:0000256" key="4">
    <source>
        <dbReference type="ARBA" id="ARBA00022692"/>
    </source>
</evidence>
<feature type="transmembrane region" description="Helical" evidence="7">
    <location>
        <begin position="328"/>
        <end position="346"/>
    </location>
</feature>
<keyword evidence="5 7" id="KW-1133">Transmembrane helix</keyword>
<evidence type="ECO:0000256" key="5">
    <source>
        <dbReference type="ARBA" id="ARBA00022989"/>
    </source>
</evidence>
<dbReference type="EMBL" id="CAJZAG010000002">
    <property type="protein sequence ID" value="CAG9166847.1"/>
    <property type="molecule type" value="Genomic_DNA"/>
</dbReference>
<accession>A0ABM8WHG0</accession>
<feature type="domain" description="Major facilitator superfamily (MFS) profile" evidence="8">
    <location>
        <begin position="25"/>
        <end position="446"/>
    </location>
</feature>
<name>A0ABM8WHG0_9BURK</name>
<feature type="transmembrane region" description="Helical" evidence="7">
    <location>
        <begin position="122"/>
        <end position="142"/>
    </location>
</feature>
<dbReference type="PROSITE" id="PS50850">
    <property type="entry name" value="MFS"/>
    <property type="match status" value="1"/>
</dbReference>
<keyword evidence="2" id="KW-0813">Transport</keyword>
<dbReference type="Proteomes" id="UP000706525">
    <property type="component" value="Unassembled WGS sequence"/>
</dbReference>
<keyword evidence="10" id="KW-1185">Reference proteome</keyword>
<evidence type="ECO:0000256" key="3">
    <source>
        <dbReference type="ARBA" id="ARBA00022475"/>
    </source>
</evidence>
<evidence type="ECO:0000256" key="7">
    <source>
        <dbReference type="SAM" id="Phobius"/>
    </source>
</evidence>
<keyword evidence="4 7" id="KW-0812">Transmembrane</keyword>
<feature type="transmembrane region" description="Helical" evidence="7">
    <location>
        <begin position="299"/>
        <end position="319"/>
    </location>
</feature>
<dbReference type="InterPro" id="IPR020846">
    <property type="entry name" value="MFS_dom"/>
</dbReference>
<evidence type="ECO:0000256" key="1">
    <source>
        <dbReference type="ARBA" id="ARBA00004651"/>
    </source>
</evidence>
<comment type="caution">
    <text evidence="9">The sequence shown here is derived from an EMBL/GenBank/DDBJ whole genome shotgun (WGS) entry which is preliminary data.</text>
</comment>
<sequence>MSVITESSGAAADPVSAQQSMARRAVAGATVGTALEWFDFALYGVVAATIFPKLFFPSLDPTASLLASLASFWAGLAARPLGAIVCGILGDRWGRRNLMLITVSVMGVSSFLMGLLPTYQQVGIFAPILLVSLRIVQGFALGGESTGAQLMAVEHASPEHRGIYSGLLGICSPLSQILANMTLFALAGMLSAEDFESFGWRIPFLASFVLVLLGIYIRMKVSETPAFEALRKQGQQQGKQQGKRVRGANPLGTVLRHHWKTALRLTLFFCGPAALFYLIVVFSLSYLTRNLGMPKQTGFMLLMVANVCAIVGALAGGYLSDRIGRKRALLVGSFCTLVCCLIYFPILNQGSLGMTMAIMGAFLGFTQFQSGIQPVWFAESFPTEARYTGSALSYSGANLLTGGPMPIVAVALLQAFNGSPWAIVVVCGSLNVLSFLMILTSRETKGTSLEGSH</sequence>
<feature type="transmembrane region" description="Helical" evidence="7">
    <location>
        <begin position="421"/>
        <end position="439"/>
    </location>
</feature>
<feature type="transmembrane region" description="Helical" evidence="7">
    <location>
        <begin position="98"/>
        <end position="116"/>
    </location>
</feature>
<feature type="transmembrane region" description="Helical" evidence="7">
    <location>
        <begin position="63"/>
        <end position="86"/>
    </location>
</feature>